<dbReference type="GO" id="GO:0016740">
    <property type="term" value="F:transferase activity"/>
    <property type="evidence" value="ECO:0007669"/>
    <property type="project" value="UniProtKB-KW"/>
</dbReference>
<name>A0A3M7EGB8_HORWE</name>
<protein>
    <recommendedName>
        <fullName evidence="6">Methyltransferase domain-containing protein</fullName>
    </recommendedName>
</protein>
<organism evidence="7 8">
    <name type="scientific">Hortaea werneckii</name>
    <name type="common">Black yeast</name>
    <name type="synonym">Cladosporium werneckii</name>
    <dbReference type="NCBI Taxonomy" id="91943"/>
    <lineage>
        <taxon>Eukaryota</taxon>
        <taxon>Fungi</taxon>
        <taxon>Dikarya</taxon>
        <taxon>Ascomycota</taxon>
        <taxon>Pezizomycotina</taxon>
        <taxon>Dothideomycetes</taxon>
        <taxon>Dothideomycetidae</taxon>
        <taxon>Mycosphaerellales</taxon>
        <taxon>Teratosphaeriaceae</taxon>
        <taxon>Hortaea</taxon>
    </lineage>
</organism>
<gene>
    <name evidence="7" type="ORF">D0862_13893</name>
</gene>
<dbReference type="InterPro" id="IPR041698">
    <property type="entry name" value="Methyltransf_25"/>
</dbReference>
<dbReference type="Pfam" id="PF13649">
    <property type="entry name" value="Methyltransf_25"/>
    <property type="match status" value="1"/>
</dbReference>
<evidence type="ECO:0000256" key="5">
    <source>
        <dbReference type="SAM" id="MobiDB-lite"/>
    </source>
</evidence>
<proteinExistence type="inferred from homology"/>
<dbReference type="PANTHER" id="PTHR35897">
    <property type="entry name" value="METHYLTRANSFERASE AUSD"/>
    <property type="match status" value="1"/>
</dbReference>
<reference evidence="7 8" key="1">
    <citation type="journal article" date="2018" name="BMC Genomics">
        <title>Genomic evidence for intraspecific hybridization in a clonal and extremely halotolerant yeast.</title>
        <authorList>
            <person name="Gostincar C."/>
            <person name="Stajich J.E."/>
            <person name="Zupancic J."/>
            <person name="Zalar P."/>
            <person name="Gunde-Cimerman N."/>
        </authorList>
    </citation>
    <scope>NUCLEOTIDE SEQUENCE [LARGE SCALE GENOMIC DNA]</scope>
    <source>
        <strain evidence="7 8">EXF-171</strain>
    </source>
</reference>
<dbReference type="Gene3D" id="3.40.50.150">
    <property type="entry name" value="Vaccinia Virus protein VP39"/>
    <property type="match status" value="1"/>
</dbReference>
<comment type="pathway">
    <text evidence="1">Secondary metabolite biosynthesis.</text>
</comment>
<keyword evidence="3" id="KW-0949">S-adenosyl-L-methionine</keyword>
<evidence type="ECO:0000313" key="7">
    <source>
        <dbReference type="EMBL" id="RMY75652.1"/>
    </source>
</evidence>
<dbReference type="VEuPathDB" id="FungiDB:BTJ68_01910"/>
<comment type="similarity">
    <text evidence="4">Belongs to the class I-like SAM-binding methyltransferase superfamily.</text>
</comment>
<evidence type="ECO:0000256" key="1">
    <source>
        <dbReference type="ARBA" id="ARBA00005179"/>
    </source>
</evidence>
<dbReference type="EMBL" id="QWIQ01000829">
    <property type="protein sequence ID" value="RMY75652.1"/>
    <property type="molecule type" value="Genomic_DNA"/>
</dbReference>
<evidence type="ECO:0000256" key="4">
    <source>
        <dbReference type="ARBA" id="ARBA00038314"/>
    </source>
</evidence>
<dbReference type="SUPFAM" id="SSF53335">
    <property type="entry name" value="S-adenosyl-L-methionine-dependent methyltransferases"/>
    <property type="match status" value="1"/>
</dbReference>
<evidence type="ECO:0000256" key="3">
    <source>
        <dbReference type="ARBA" id="ARBA00022691"/>
    </source>
</evidence>
<dbReference type="AlphaFoldDB" id="A0A3M7EGB8"/>
<comment type="caution">
    <text evidence="7">The sequence shown here is derived from an EMBL/GenBank/DDBJ whole genome shotgun (WGS) entry which is preliminary data.</text>
</comment>
<sequence>MTTQQPAMQSETEWDKFFFPQLELSDSTRKVFETYSKIPPNEVMNHCYAIVRHILLCYRSPTVNPSEQREKAWSIHPYPCIGMGRFLQMAIGNHHLYQPEILPRMLRGDQNYLDLGCAFAQDIRRLVADGVDSRNCYGADLQLDFLDLGYELFRDRETLQSTFITADIFDPASGLMEIQGTIDIVDASSFFHLFSWDDQKAAAHTVTKLLKPQKDSIVVGRQMGHVDGGEFTRRNEKGLGFRHNAETWRRMWNEVGVEAGVQFSAEAILKPIPRELKDAMQSQSRPEDEGSVSMEFSVRRLN</sequence>
<accession>A0A3M7EGB8</accession>
<dbReference type="InterPro" id="IPR051654">
    <property type="entry name" value="Meroterpenoid_MTases"/>
</dbReference>
<feature type="domain" description="Methyltransferase" evidence="6">
    <location>
        <begin position="113"/>
        <end position="212"/>
    </location>
</feature>
<dbReference type="InterPro" id="IPR029063">
    <property type="entry name" value="SAM-dependent_MTases_sf"/>
</dbReference>
<evidence type="ECO:0000259" key="6">
    <source>
        <dbReference type="Pfam" id="PF13649"/>
    </source>
</evidence>
<evidence type="ECO:0000256" key="2">
    <source>
        <dbReference type="ARBA" id="ARBA00022679"/>
    </source>
</evidence>
<feature type="region of interest" description="Disordered" evidence="5">
    <location>
        <begin position="278"/>
        <end position="302"/>
    </location>
</feature>
<evidence type="ECO:0000313" key="8">
    <source>
        <dbReference type="Proteomes" id="UP000281468"/>
    </source>
</evidence>
<keyword evidence="2" id="KW-0808">Transferase</keyword>
<dbReference type="PANTHER" id="PTHR35897:SF1">
    <property type="entry name" value="METHYLTRANSFERASE AUSD"/>
    <property type="match status" value="1"/>
</dbReference>
<dbReference type="Proteomes" id="UP000281468">
    <property type="component" value="Unassembled WGS sequence"/>
</dbReference>